<dbReference type="InterPro" id="IPR006084">
    <property type="entry name" value="XPG/Rad2"/>
</dbReference>
<dbReference type="InterPro" id="IPR008918">
    <property type="entry name" value="HhH2"/>
</dbReference>
<dbReference type="Gene3D" id="3.40.50.1010">
    <property type="entry name" value="5'-nuclease"/>
    <property type="match status" value="2"/>
</dbReference>
<evidence type="ECO:0000259" key="11">
    <source>
        <dbReference type="SMART" id="SM00484"/>
    </source>
</evidence>
<dbReference type="OrthoDB" id="31113at2759"/>
<evidence type="ECO:0000256" key="5">
    <source>
        <dbReference type="ARBA" id="ARBA00022763"/>
    </source>
</evidence>
<dbReference type="PRINTS" id="PR00853">
    <property type="entry name" value="XPGRADSUPER"/>
</dbReference>
<dbReference type="GO" id="GO:0006281">
    <property type="term" value="P:DNA repair"/>
    <property type="evidence" value="ECO:0007669"/>
    <property type="project" value="UniProtKB-KW"/>
</dbReference>
<keyword evidence="6" id="KW-0378">Hydrolase</keyword>
<dbReference type="GO" id="GO:0046872">
    <property type="term" value="F:metal ion binding"/>
    <property type="evidence" value="ECO:0007669"/>
    <property type="project" value="UniProtKB-KW"/>
</dbReference>
<keyword evidence="4" id="KW-0479">Metal-binding</keyword>
<keyword evidence="9" id="KW-0539">Nucleus</keyword>
<dbReference type="STRING" id="29833.A0A1E5RQH2"/>
<dbReference type="EMBL" id="LPNN01000004">
    <property type="protein sequence ID" value="OEJ89129.1"/>
    <property type="molecule type" value="Genomic_DNA"/>
</dbReference>
<evidence type="ECO:0000256" key="7">
    <source>
        <dbReference type="ARBA" id="ARBA00022842"/>
    </source>
</evidence>
<feature type="region of interest" description="Disordered" evidence="10">
    <location>
        <begin position="435"/>
        <end position="464"/>
    </location>
</feature>
<feature type="domain" description="XPG N-terminal" evidence="12">
    <location>
        <begin position="1"/>
        <end position="110"/>
    </location>
</feature>
<evidence type="ECO:0000256" key="6">
    <source>
        <dbReference type="ARBA" id="ARBA00022801"/>
    </source>
</evidence>
<dbReference type="GO" id="GO:0016788">
    <property type="term" value="F:hydrolase activity, acting on ester bonds"/>
    <property type="evidence" value="ECO:0007669"/>
    <property type="project" value="InterPro"/>
</dbReference>
<keyword evidence="7" id="KW-0460">Magnesium</keyword>
<dbReference type="GO" id="GO:0004520">
    <property type="term" value="F:DNA endonuclease activity"/>
    <property type="evidence" value="ECO:0007669"/>
    <property type="project" value="TreeGrafter"/>
</dbReference>
<dbReference type="PROSITE" id="PS00842">
    <property type="entry name" value="XPG_2"/>
    <property type="match status" value="1"/>
</dbReference>
<dbReference type="GO" id="GO:0003697">
    <property type="term" value="F:single-stranded DNA binding"/>
    <property type="evidence" value="ECO:0007669"/>
    <property type="project" value="TreeGrafter"/>
</dbReference>
<dbReference type="GO" id="GO:0005634">
    <property type="term" value="C:nucleus"/>
    <property type="evidence" value="ECO:0007669"/>
    <property type="project" value="UniProtKB-SubCell"/>
</dbReference>
<protein>
    <submittedName>
        <fullName evidence="13">DNA repair protein RAD2</fullName>
    </submittedName>
</protein>
<dbReference type="InterPro" id="IPR006086">
    <property type="entry name" value="XPG-I_dom"/>
</dbReference>
<dbReference type="InterPro" id="IPR036279">
    <property type="entry name" value="5-3_exonuclease_C_sf"/>
</dbReference>
<dbReference type="InterPro" id="IPR006085">
    <property type="entry name" value="XPG_DNA_repair_N"/>
</dbReference>
<gene>
    <name evidence="13" type="ORF">AWRI3580_g1615</name>
</gene>
<feature type="region of interest" description="Disordered" evidence="10">
    <location>
        <begin position="607"/>
        <end position="629"/>
    </location>
</feature>
<comment type="cofactor">
    <cofactor evidence="1">
        <name>Mg(2+)</name>
        <dbReference type="ChEBI" id="CHEBI:18420"/>
    </cofactor>
</comment>
<keyword evidence="14" id="KW-1185">Reference proteome</keyword>
<proteinExistence type="predicted"/>
<dbReference type="CDD" id="cd09868">
    <property type="entry name" value="PIN_XPG_RAD2"/>
    <property type="match status" value="2"/>
</dbReference>
<sequence length="1065" mass="122198">MGVHKLWSLLEPSSKPVKLDSLNDQVLAVDASIWLYQFITALKHQKSKNNSGEFSLEENNVFINAHLIGFFRRICKLLHYGIKPIFIFDGEVCELKKNTIMERKKKKEGNRESSKDVARRILAIQMLNKNLKKKNQSTSEADETEADAIKKHMTQKNSEWDLPEQDKMPTQYDDGRLAAIEDYENTVNQMEDELQGIDLESINPASQEFNNLPKSTQYMILYALRSKSRLRMGYSIEQLKAMFPDPVEFSKFQIEMVKRRNYFSQKLLDSTGKHGNSMISTGKVSGTKKMYMLIKTNNGWAMSLDNNDGSSKETAIDITNDEIEKLKFENPTAIKNDSDSDDWEDVDLNVEKDKEEFVEDYSIKALVDATKNRLMEKTPNKKFDDGNEPVLEVPYFNSAKLTGYKDVGEYNLNLIPEEENKNNVLNDDNGKHDIEEELESESDNEVQKPSKKRQKMMTFSLFDQNDDKKNKPFINLVDEPLKKIESPVVDLTDAITEDKNEEKFEKPHNSSPANEELVDDDRDNSSKETDVYEQEPHDLIKSLSKQNLDEIKKPEASPTEMKEHDNFGDPLISRSTTDTEKKDFNISDSSESFVDVIKAPVEITNNTTNEPFVNENDLAGENNTSTTRSPFIAEENISAVKETTSIKDDKQKQFEEKDAVLVVPPITEKKIGLFDMEEEEEENEPPVAIPKLDDQVVSTEAFEDSEDDFLGIVEPEIKPTQSNKFNQYEFFEDDEEDLVQQMDMEEKDYKDLVQSKDESTLNKIFVDDGNTAVTDSTPHNDILGYSQLISRYKKLQRDAEEVTPQMVEEVQELLQHFGIPYLTAPMEAEAQCAELMRLNIVDGIVTDDSDVFLFGGSKIYRKMFQEKQFVEFYDLHAILGTLGLSRDNLIELAFLLGSDYTLGIKGIGPVAAVEILANFGSLTKFKDWFNQGMHDSEKIAKEKGFEKSLRKKLISNNIILSETWPYADVTKEYKSPTVDKDDTPFKWGKPDLDKLRTLMRNYMSWTDDKTDEVLIPLIKEMNQKSKQAKQRKVTDFFPVDYSIHNYENLSSRLKKAIDKLKDSKA</sequence>
<dbReference type="SMART" id="SM00485">
    <property type="entry name" value="XPGN"/>
    <property type="match status" value="1"/>
</dbReference>
<accession>A0A1E5RQH2</accession>
<feature type="compositionally biased region" description="Acidic residues" evidence="10">
    <location>
        <begin position="435"/>
        <end position="444"/>
    </location>
</feature>
<dbReference type="SMART" id="SM00484">
    <property type="entry name" value="XPGI"/>
    <property type="match status" value="1"/>
</dbReference>
<feature type="compositionally biased region" description="Basic and acidic residues" evidence="10">
    <location>
        <begin position="523"/>
        <end position="540"/>
    </location>
</feature>
<feature type="region of interest" description="Disordered" evidence="10">
    <location>
        <begin position="485"/>
        <end position="589"/>
    </location>
</feature>
<evidence type="ECO:0000256" key="2">
    <source>
        <dbReference type="ARBA" id="ARBA00004123"/>
    </source>
</evidence>
<organism evidence="13 14">
    <name type="scientific">Hanseniaspora uvarum</name>
    <name type="common">Yeast</name>
    <name type="synonym">Kloeckera apiculata</name>
    <dbReference type="NCBI Taxonomy" id="29833"/>
    <lineage>
        <taxon>Eukaryota</taxon>
        <taxon>Fungi</taxon>
        <taxon>Dikarya</taxon>
        <taxon>Ascomycota</taxon>
        <taxon>Saccharomycotina</taxon>
        <taxon>Saccharomycetes</taxon>
        <taxon>Saccharomycodales</taxon>
        <taxon>Saccharomycodaceae</taxon>
        <taxon>Hanseniaspora</taxon>
    </lineage>
</organism>
<keyword evidence="8" id="KW-0234">DNA repair</keyword>
<dbReference type="AlphaFoldDB" id="A0A1E5RQH2"/>
<dbReference type="SMART" id="SM00279">
    <property type="entry name" value="HhH2"/>
    <property type="match status" value="1"/>
</dbReference>
<dbReference type="Proteomes" id="UP000095358">
    <property type="component" value="Unassembled WGS sequence"/>
</dbReference>
<feature type="compositionally biased region" description="Basic and acidic residues" evidence="10">
    <location>
        <begin position="547"/>
        <end position="567"/>
    </location>
</feature>
<dbReference type="PANTHER" id="PTHR16171">
    <property type="entry name" value="DNA REPAIR PROTEIN COMPLEMENTING XP-G CELLS-RELATED"/>
    <property type="match status" value="1"/>
</dbReference>
<evidence type="ECO:0000256" key="9">
    <source>
        <dbReference type="ARBA" id="ARBA00023242"/>
    </source>
</evidence>
<dbReference type="SUPFAM" id="SSF88723">
    <property type="entry name" value="PIN domain-like"/>
    <property type="match status" value="1"/>
</dbReference>
<evidence type="ECO:0000313" key="13">
    <source>
        <dbReference type="EMBL" id="OEJ89129.1"/>
    </source>
</evidence>
<dbReference type="Gene3D" id="1.10.150.20">
    <property type="entry name" value="5' to 3' exonuclease, C-terminal subdomain"/>
    <property type="match status" value="1"/>
</dbReference>
<feature type="domain" description="XPG-I" evidence="11">
    <location>
        <begin position="815"/>
        <end position="884"/>
    </location>
</feature>
<keyword evidence="5" id="KW-0227">DNA damage</keyword>
<evidence type="ECO:0000313" key="14">
    <source>
        <dbReference type="Proteomes" id="UP000095358"/>
    </source>
</evidence>
<dbReference type="Pfam" id="PF00752">
    <property type="entry name" value="XPG_N"/>
    <property type="match status" value="1"/>
</dbReference>
<dbReference type="VEuPathDB" id="FungiDB:AWRI3580_g1615"/>
<evidence type="ECO:0000256" key="3">
    <source>
        <dbReference type="ARBA" id="ARBA00022722"/>
    </source>
</evidence>
<evidence type="ECO:0000256" key="1">
    <source>
        <dbReference type="ARBA" id="ARBA00001946"/>
    </source>
</evidence>
<keyword evidence="3" id="KW-0540">Nuclease</keyword>
<evidence type="ECO:0000256" key="4">
    <source>
        <dbReference type="ARBA" id="ARBA00022723"/>
    </source>
</evidence>
<evidence type="ECO:0000259" key="12">
    <source>
        <dbReference type="SMART" id="SM00485"/>
    </source>
</evidence>
<dbReference type="InterPro" id="IPR029060">
    <property type="entry name" value="PIN-like_dom_sf"/>
</dbReference>
<dbReference type="Pfam" id="PF00867">
    <property type="entry name" value="XPG_I"/>
    <property type="match status" value="1"/>
</dbReference>
<comment type="subcellular location">
    <subcellularLocation>
        <location evidence="2">Nucleus</location>
    </subcellularLocation>
</comment>
<dbReference type="PANTHER" id="PTHR16171:SF7">
    <property type="entry name" value="DNA REPAIR PROTEIN RAD2"/>
    <property type="match status" value="1"/>
</dbReference>
<comment type="caution">
    <text evidence="13">The sequence shown here is derived from an EMBL/GenBank/DDBJ whole genome shotgun (WGS) entry which is preliminary data.</text>
</comment>
<dbReference type="InterPro" id="IPR019974">
    <property type="entry name" value="XPG_CS"/>
</dbReference>
<reference evidence="14" key="1">
    <citation type="journal article" date="2016" name="Genome Announc.">
        <title>Genome sequences of three species of Hanseniaspora isolated from spontaneous wine fermentations.</title>
        <authorList>
            <person name="Sternes P.R."/>
            <person name="Lee D."/>
            <person name="Kutyna D.R."/>
            <person name="Borneman A.R."/>
        </authorList>
    </citation>
    <scope>NUCLEOTIDE SEQUENCE [LARGE SCALE GENOMIC DNA]</scope>
    <source>
        <strain evidence="14">AWRI3580</strain>
    </source>
</reference>
<dbReference type="SUPFAM" id="SSF47807">
    <property type="entry name" value="5' to 3' exonuclease, C-terminal subdomain"/>
    <property type="match status" value="1"/>
</dbReference>
<evidence type="ECO:0000256" key="8">
    <source>
        <dbReference type="ARBA" id="ARBA00023204"/>
    </source>
</evidence>
<evidence type="ECO:0000256" key="10">
    <source>
        <dbReference type="SAM" id="MobiDB-lite"/>
    </source>
</evidence>
<feature type="compositionally biased region" description="Basic and acidic residues" evidence="10">
    <location>
        <begin position="496"/>
        <end position="508"/>
    </location>
</feature>
<name>A0A1E5RQH2_HANUV</name>